<sequence length="1185" mass="138764">MEAQNLYNQRMTEKYLDNIDGSILNIQDDPELISLAFLQSENNTIIDEDLGLNFDDFKITTVISKLIIKNCPNVIPMFNSKTILELLLTNCNIQSVDNFQLVNLEKLILQQYKVCSINPNILLNVVQFKELRYLSLSGYIGITINPLSQMTQLQNLQLCSCGLANIDSIRYLVNLKELDLQCNKDIIDISPLAQLIQLIVLNLNYCGLRNIEFLKYLINLEDLSLYNNQIIFISPLQELKKLQKLNSEYNLLIDVCILEQHSNFKQFKLDFQQIPTYTELNYVSDLIEYQMGNKQVIEPKIDTDHIIDRRRNFFKPVFGNCEINDDYYLTSLQFMSYLNISQLKLQNCPNIIPILTNNKIKELNLTNCRVSNFDLLQLDNLEKLILQYDKTGITDSYIINKIQKFNKLKELSLLKYNNVDIRPIIQLVQLTKIALQSCGLTILDMLQYLVNLKELNISGNDCIDISSIQHLTQLKVLNLSFCGLNNIEILKFFVDLEDLQLRKNNIMYIQPLENLKKLSKLNASINKIIDCYTIEYNPNFKKFDLNYQLQPSLVQKNIINAQIKLYVSQWQLNNSQRYLDQLVDGKLEIQNDPELLSLQFMQYFDIKQLILLNCQNIVPRLKSKTLKELTIINCNFQSKLIVCLQELEALQLDISTDQTKYSTQDSYLIYNGTEERYFDVNKQFLIDLAQFKKLKYLKLCGFRDDQSDLLCTPQLQTLILNQCQFSNFKVLINLVNLKELEISQFNKYNTKIDITPIQYLPQLVVLNLSYLNLKQIETLKYLVNLQDLSLQHNQIVYIIPIQQLGQLQKLNVEYNRIIDLNVLEQHHNVKQFRLENQERPTNEEINLVNDLVINERSYNQKMTQKYVNQIVNKTLKIQSELHCELQRLEFIENFNISRLELYNCYKTIPKLCSNTIKELKTHECYISTFEQMKLENLEVLKISHTTYHESHKYNYVISLLLFELTQYLNLKQLHICGYVGDDITPLSQMSQLNILQLISCGLSNVETLRYLVNLKELHLSKNKNIDITPLELLHQLVVLDISYCGLKSIEPLRYLINLKNLSIKYNQIVYIQPLQDLNNLTQLDASYNRIIDLQILKMNINKIYFIDGQIIPSNQEIQTAINMRYINITTHLLRNKIYNVKLIKSEIFNHKQIVDQRIKTLFSNQVAFVGQVATLFSQLNAFDYQ</sequence>
<dbReference type="Gene3D" id="3.80.10.10">
    <property type="entry name" value="Ribonuclease Inhibitor"/>
    <property type="match status" value="4"/>
</dbReference>
<dbReference type="EMBL" id="CATOUU010000121">
    <property type="protein sequence ID" value="CAI9917154.1"/>
    <property type="molecule type" value="Genomic_DNA"/>
</dbReference>
<keyword evidence="5" id="KW-1185">Reference proteome</keyword>
<reference evidence="3" key="1">
    <citation type="submission" date="2023-06" db="EMBL/GenBank/DDBJ databases">
        <authorList>
            <person name="Kurt Z."/>
        </authorList>
    </citation>
    <scope>NUCLEOTIDE SEQUENCE</scope>
</reference>
<dbReference type="SUPFAM" id="SSF52058">
    <property type="entry name" value="L domain-like"/>
    <property type="match status" value="3"/>
</dbReference>
<proteinExistence type="predicted"/>
<dbReference type="Proteomes" id="UP001642409">
    <property type="component" value="Unassembled WGS sequence"/>
</dbReference>
<dbReference type="EMBL" id="CAXDID020000398">
    <property type="protein sequence ID" value="CAL6087117.1"/>
    <property type="molecule type" value="Genomic_DNA"/>
</dbReference>
<evidence type="ECO:0000313" key="3">
    <source>
        <dbReference type="EMBL" id="CAI9917154.1"/>
    </source>
</evidence>
<dbReference type="InterPro" id="IPR001611">
    <property type="entry name" value="Leu-rich_rpt"/>
</dbReference>
<evidence type="ECO:0000256" key="2">
    <source>
        <dbReference type="ARBA" id="ARBA00022737"/>
    </source>
</evidence>
<evidence type="ECO:0000313" key="4">
    <source>
        <dbReference type="EMBL" id="CAL6087117.1"/>
    </source>
</evidence>
<organism evidence="3">
    <name type="scientific">Hexamita inflata</name>
    <dbReference type="NCBI Taxonomy" id="28002"/>
    <lineage>
        <taxon>Eukaryota</taxon>
        <taxon>Metamonada</taxon>
        <taxon>Diplomonadida</taxon>
        <taxon>Hexamitidae</taxon>
        <taxon>Hexamitinae</taxon>
        <taxon>Hexamita</taxon>
    </lineage>
</organism>
<protein>
    <submittedName>
        <fullName evidence="3">Putative</fullName>
    </submittedName>
</protein>
<dbReference type="InterPro" id="IPR050836">
    <property type="entry name" value="SDS22/Internalin_LRR"/>
</dbReference>
<dbReference type="SMART" id="SM00365">
    <property type="entry name" value="LRR_SD22"/>
    <property type="match status" value="7"/>
</dbReference>
<reference evidence="4 5" key="2">
    <citation type="submission" date="2024-07" db="EMBL/GenBank/DDBJ databases">
        <authorList>
            <person name="Akdeniz Z."/>
        </authorList>
    </citation>
    <scope>NUCLEOTIDE SEQUENCE [LARGE SCALE GENOMIC DNA]</scope>
</reference>
<gene>
    <name evidence="3" type="ORF">HINF_LOCUS4799</name>
    <name evidence="4" type="ORF">HINF_LOCUS63493</name>
</gene>
<dbReference type="PANTHER" id="PTHR46652:SF3">
    <property type="entry name" value="LEUCINE-RICH REPEAT-CONTAINING PROTEIN 9"/>
    <property type="match status" value="1"/>
</dbReference>
<dbReference type="AlphaFoldDB" id="A0AA86TFF8"/>
<accession>A0AA86TFF8</accession>
<dbReference type="PROSITE" id="PS51450">
    <property type="entry name" value="LRR"/>
    <property type="match status" value="7"/>
</dbReference>
<keyword evidence="1" id="KW-0433">Leucine-rich repeat</keyword>
<dbReference type="InterPro" id="IPR032675">
    <property type="entry name" value="LRR_dom_sf"/>
</dbReference>
<dbReference type="PANTHER" id="PTHR46652">
    <property type="entry name" value="LEUCINE-RICH REPEAT AND IQ DOMAIN-CONTAINING PROTEIN 1-RELATED"/>
    <property type="match status" value="1"/>
</dbReference>
<evidence type="ECO:0000256" key="1">
    <source>
        <dbReference type="ARBA" id="ARBA00022614"/>
    </source>
</evidence>
<name>A0AA86TFF8_9EUKA</name>
<comment type="caution">
    <text evidence="3">The sequence shown here is derived from an EMBL/GenBank/DDBJ whole genome shotgun (WGS) entry which is preliminary data.</text>
</comment>
<keyword evidence="2" id="KW-0677">Repeat</keyword>
<evidence type="ECO:0000313" key="5">
    <source>
        <dbReference type="Proteomes" id="UP001642409"/>
    </source>
</evidence>